<evidence type="ECO:0000313" key="3">
    <source>
        <dbReference type="EMBL" id="MBK3429127.1"/>
    </source>
</evidence>
<evidence type="ECO:0000256" key="1">
    <source>
        <dbReference type="SAM" id="MobiDB-lite"/>
    </source>
</evidence>
<organism evidence="3 4">
    <name type="scientific">Corynebacterium tuberculostearicum</name>
    <dbReference type="NCBI Taxonomy" id="38304"/>
    <lineage>
        <taxon>Bacteria</taxon>
        <taxon>Bacillati</taxon>
        <taxon>Actinomycetota</taxon>
        <taxon>Actinomycetes</taxon>
        <taxon>Mycobacteriales</taxon>
        <taxon>Corynebacteriaceae</taxon>
        <taxon>Corynebacterium</taxon>
    </lineage>
</organism>
<feature type="signal peptide" evidence="2">
    <location>
        <begin position="1"/>
        <end position="22"/>
    </location>
</feature>
<sequence>MRKTVAFLVAALLSFTGVEAHATPAPMTAQSKHQSVPKNSEDTLFSEGSKIQRLSGSQFQVSTPDHQYQVTVDKAAGTATVIDENNNEQTFKIPNTRGNSEQGKPVVTPYFNWSSVPCAMLLWAVGIIHHVGWTAAAGIIAAEGPAGAALAAAIWAYGVDAFFALVGSQC</sequence>
<feature type="compositionally biased region" description="Polar residues" evidence="1">
    <location>
        <begin position="28"/>
        <end position="38"/>
    </location>
</feature>
<dbReference type="Proteomes" id="UP000603369">
    <property type="component" value="Unassembled WGS sequence"/>
</dbReference>
<feature type="chain" id="PRO_5034015732" description="Secreted protein" evidence="2">
    <location>
        <begin position="23"/>
        <end position="170"/>
    </location>
</feature>
<gene>
    <name evidence="3" type="ORF">JDP02_11525</name>
</gene>
<evidence type="ECO:0000256" key="2">
    <source>
        <dbReference type="SAM" id="SignalP"/>
    </source>
</evidence>
<protein>
    <recommendedName>
        <fullName evidence="5">Secreted protein</fullName>
    </recommendedName>
</protein>
<evidence type="ECO:0008006" key="5">
    <source>
        <dbReference type="Google" id="ProtNLM"/>
    </source>
</evidence>
<proteinExistence type="predicted"/>
<dbReference type="AlphaFoldDB" id="A0A8I1LAE5"/>
<accession>A0A8I1LAE5</accession>
<dbReference type="EMBL" id="JAEHFL010000026">
    <property type="protein sequence ID" value="MBK3429127.1"/>
    <property type="molecule type" value="Genomic_DNA"/>
</dbReference>
<dbReference type="RefSeq" id="WP_147761269.1">
    <property type="nucleotide sequence ID" value="NZ_CP175764.1"/>
</dbReference>
<comment type="caution">
    <text evidence="3">The sequence shown here is derived from an EMBL/GenBank/DDBJ whole genome shotgun (WGS) entry which is preliminary data.</text>
</comment>
<reference evidence="3 4" key="1">
    <citation type="submission" date="2020-12" db="EMBL/GenBank/DDBJ databases">
        <title>Draft genome sequence of the commensal strain Corynebacterium tuberculostearicum MFP09/CIP 102622 isolated from human skin.</title>
        <authorList>
            <person name="Boukerb A.M."/>
            <person name="Janvier X."/>
            <person name="Feuilloley M.G.J."/>
            <person name="Groboillot A."/>
        </authorList>
    </citation>
    <scope>NUCLEOTIDE SEQUENCE [LARGE SCALE GENOMIC DNA]</scope>
    <source>
        <strain evidence="3 4">CIP 102622</strain>
    </source>
</reference>
<feature type="region of interest" description="Disordered" evidence="1">
    <location>
        <begin position="24"/>
        <end position="44"/>
    </location>
</feature>
<evidence type="ECO:0000313" key="4">
    <source>
        <dbReference type="Proteomes" id="UP000603369"/>
    </source>
</evidence>
<keyword evidence="4" id="KW-1185">Reference proteome</keyword>
<name>A0A8I1LAE5_9CORY</name>
<keyword evidence="2" id="KW-0732">Signal</keyword>